<dbReference type="PRINTS" id="PR00722">
    <property type="entry name" value="CHYMOTRYPSIN"/>
</dbReference>
<evidence type="ECO:0000256" key="12">
    <source>
        <dbReference type="RuleBase" id="RU366078"/>
    </source>
</evidence>
<dbReference type="GO" id="GO:0004252">
    <property type="term" value="F:serine-type endopeptidase activity"/>
    <property type="evidence" value="ECO:0007669"/>
    <property type="project" value="UniProtKB-UniRule"/>
</dbReference>
<evidence type="ECO:0000259" key="13">
    <source>
        <dbReference type="PROSITE" id="PS50240"/>
    </source>
</evidence>
<protein>
    <recommendedName>
        <fullName evidence="12">CLIP domain-containing serine protease</fullName>
        <ecNumber evidence="11">3.4.21.-</ecNumber>
    </recommendedName>
</protein>
<dbReference type="InterPro" id="IPR001254">
    <property type="entry name" value="Trypsin_dom"/>
</dbReference>
<dbReference type="EMBL" id="CAVLEF010000009">
    <property type="protein sequence ID" value="CAK1547622.1"/>
    <property type="molecule type" value="Genomic_DNA"/>
</dbReference>
<evidence type="ECO:0000259" key="14">
    <source>
        <dbReference type="PROSITE" id="PS51888"/>
    </source>
</evidence>
<organism evidence="15 16">
    <name type="scientific">Leptosia nina</name>
    <dbReference type="NCBI Taxonomy" id="320188"/>
    <lineage>
        <taxon>Eukaryota</taxon>
        <taxon>Metazoa</taxon>
        <taxon>Ecdysozoa</taxon>
        <taxon>Arthropoda</taxon>
        <taxon>Hexapoda</taxon>
        <taxon>Insecta</taxon>
        <taxon>Pterygota</taxon>
        <taxon>Neoptera</taxon>
        <taxon>Endopterygota</taxon>
        <taxon>Lepidoptera</taxon>
        <taxon>Glossata</taxon>
        <taxon>Ditrysia</taxon>
        <taxon>Papilionoidea</taxon>
        <taxon>Pieridae</taxon>
        <taxon>Pierinae</taxon>
        <taxon>Leptosia</taxon>
    </lineage>
</organism>
<dbReference type="PANTHER" id="PTHR24256">
    <property type="entry name" value="TRYPTASE-RELATED"/>
    <property type="match status" value="1"/>
</dbReference>
<name>A0AAV1JGM1_9NEOP</name>
<evidence type="ECO:0000256" key="6">
    <source>
        <dbReference type="ARBA" id="ARBA00022837"/>
    </source>
</evidence>
<reference evidence="15 16" key="1">
    <citation type="submission" date="2023-11" db="EMBL/GenBank/DDBJ databases">
        <authorList>
            <person name="Okamura Y."/>
        </authorList>
    </citation>
    <scope>NUCLEOTIDE SEQUENCE [LARGE SCALE GENOMIC DNA]</scope>
</reference>
<evidence type="ECO:0000256" key="11">
    <source>
        <dbReference type="RuleBase" id="RU363034"/>
    </source>
</evidence>
<evidence type="ECO:0000256" key="3">
    <source>
        <dbReference type="ARBA" id="ARBA00022729"/>
    </source>
</evidence>
<dbReference type="Pfam" id="PF00089">
    <property type="entry name" value="Trypsin"/>
    <property type="match status" value="1"/>
</dbReference>
<evidence type="ECO:0000256" key="8">
    <source>
        <dbReference type="ARBA" id="ARBA00023157"/>
    </source>
</evidence>
<dbReference type="Pfam" id="PF12032">
    <property type="entry name" value="CLIP"/>
    <property type="match status" value="2"/>
</dbReference>
<feature type="chain" id="PRO_5043112747" description="CLIP domain-containing serine protease" evidence="12">
    <location>
        <begin position="18"/>
        <end position="470"/>
    </location>
</feature>
<keyword evidence="2" id="KW-0479">Metal-binding</keyword>
<dbReference type="PROSITE" id="PS00134">
    <property type="entry name" value="TRYPSIN_HIS"/>
    <property type="match status" value="1"/>
</dbReference>
<feature type="domain" description="Clip" evidence="14">
    <location>
        <begin position="23"/>
        <end position="73"/>
    </location>
</feature>
<dbReference type="GO" id="GO:0006508">
    <property type="term" value="P:proteolysis"/>
    <property type="evidence" value="ECO:0007669"/>
    <property type="project" value="UniProtKB-KW"/>
</dbReference>
<comment type="caution">
    <text evidence="15">The sequence shown here is derived from an EMBL/GenBank/DDBJ whole genome shotgun (WGS) entry which is preliminary data.</text>
</comment>
<keyword evidence="1 11" id="KW-0645">Protease</keyword>
<keyword evidence="4 11" id="KW-0378">Hydrolase</keyword>
<dbReference type="SMART" id="SM00680">
    <property type="entry name" value="CLIP"/>
    <property type="match status" value="2"/>
</dbReference>
<feature type="domain" description="Peptidase S1" evidence="13">
    <location>
        <begin position="211"/>
        <end position="469"/>
    </location>
</feature>
<dbReference type="InterPro" id="IPR001314">
    <property type="entry name" value="Peptidase_S1A"/>
</dbReference>
<dbReference type="InterPro" id="IPR038565">
    <property type="entry name" value="CLIP_sf"/>
</dbReference>
<keyword evidence="8" id="KW-1015">Disulfide bond</keyword>
<dbReference type="InterPro" id="IPR022700">
    <property type="entry name" value="CLIP"/>
</dbReference>
<evidence type="ECO:0000256" key="2">
    <source>
        <dbReference type="ARBA" id="ARBA00022723"/>
    </source>
</evidence>
<dbReference type="CDD" id="cd00190">
    <property type="entry name" value="Tryp_SPc"/>
    <property type="match status" value="1"/>
</dbReference>
<dbReference type="PROSITE" id="PS51888">
    <property type="entry name" value="CLIP"/>
    <property type="match status" value="2"/>
</dbReference>
<sequence length="470" mass="51995">MVPCILLLFLYAYNASGQEYDADCITPTGMGSHCISLHDCDKLKPLIKRPAFERETLKLWHCGYDGDVPRVCCPPTVAKTRCYTPEGKPGICVSVPACPSISKRLKPPVSSANLEYVMLSKCRGPAELNVCCDEPTRNRTITDTRNGNNETNEAITIDKFNVMITKSPDEVTVNPLTINDRGEASDCQEELDIPNVDSGCCGVESPSGNRIFGGNATAIDQYPWLALIEYSNERWICGGSLISRRWVLTAAHCLVTEDMKSRNAQSVRLGDYNITNPGIDCVEVEGGGVDCITEPVSIKIDITILHPEYKSVKTIVEPNDIALLRLQELAPYNDFIRPICLPVTNVLKSPPGNMRFFVAGWGAISETRSSSDVKYHVDLPLYDENNCLRLYSMKNKAIIWDKQVCAGGEENKDSCTGDSGGPLMYAQDEKPFQIVGITSFGVKQCGFQGRPSIYTKVYSYIDWIRKEAKP</sequence>
<comment type="subcellular location">
    <subcellularLocation>
        <location evidence="12">Secreted</location>
    </subcellularLocation>
</comment>
<dbReference type="GO" id="GO:0051604">
    <property type="term" value="P:protein maturation"/>
    <property type="evidence" value="ECO:0007669"/>
    <property type="project" value="UniProtKB-ARBA"/>
</dbReference>
<keyword evidence="16" id="KW-1185">Reference proteome</keyword>
<feature type="signal peptide" evidence="12">
    <location>
        <begin position="1"/>
        <end position="17"/>
    </location>
</feature>
<evidence type="ECO:0000256" key="1">
    <source>
        <dbReference type="ARBA" id="ARBA00022670"/>
    </source>
</evidence>
<accession>A0AAV1JGM1</accession>
<dbReference type="Gene3D" id="2.40.10.10">
    <property type="entry name" value="Trypsin-like serine proteases"/>
    <property type="match status" value="2"/>
</dbReference>
<dbReference type="FunFam" id="2.40.10.10:FF:000028">
    <property type="entry name" value="Serine protease easter"/>
    <property type="match status" value="1"/>
</dbReference>
<evidence type="ECO:0000313" key="16">
    <source>
        <dbReference type="Proteomes" id="UP001497472"/>
    </source>
</evidence>
<dbReference type="GO" id="GO:0005576">
    <property type="term" value="C:extracellular region"/>
    <property type="evidence" value="ECO:0007669"/>
    <property type="project" value="UniProtKB-SubCell"/>
</dbReference>
<comment type="similarity">
    <text evidence="10 12">Belongs to the peptidase S1 family. CLIP subfamily.</text>
</comment>
<dbReference type="SUPFAM" id="SSF50494">
    <property type="entry name" value="Trypsin-like serine proteases"/>
    <property type="match status" value="1"/>
</dbReference>
<comment type="domain">
    <text evidence="12">The clip domain consists of 35-55 residues which are 'knitted' together usually by 3 conserved disulfide bonds forming a clip-like compact structure.</text>
</comment>
<dbReference type="InterPro" id="IPR033116">
    <property type="entry name" value="TRYPSIN_SER"/>
</dbReference>
<evidence type="ECO:0000313" key="15">
    <source>
        <dbReference type="EMBL" id="CAK1547622.1"/>
    </source>
</evidence>
<dbReference type="SMART" id="SM00020">
    <property type="entry name" value="Tryp_SPc"/>
    <property type="match status" value="1"/>
</dbReference>
<keyword evidence="12" id="KW-0964">Secreted</keyword>
<dbReference type="FunFam" id="2.40.10.10:FF:000078">
    <property type="entry name" value="Serine protease H137"/>
    <property type="match status" value="1"/>
</dbReference>
<dbReference type="PROSITE" id="PS50240">
    <property type="entry name" value="TRYPSIN_DOM"/>
    <property type="match status" value="1"/>
</dbReference>
<dbReference type="Proteomes" id="UP001497472">
    <property type="component" value="Unassembled WGS sequence"/>
</dbReference>
<evidence type="ECO:0000256" key="5">
    <source>
        <dbReference type="ARBA" id="ARBA00022825"/>
    </source>
</evidence>
<keyword evidence="7" id="KW-0865">Zymogen</keyword>
<dbReference type="AlphaFoldDB" id="A0AAV1JGM1"/>
<evidence type="ECO:0000256" key="7">
    <source>
        <dbReference type="ARBA" id="ARBA00023145"/>
    </source>
</evidence>
<evidence type="ECO:0000256" key="4">
    <source>
        <dbReference type="ARBA" id="ARBA00022801"/>
    </source>
</evidence>
<dbReference type="EC" id="3.4.21.-" evidence="11"/>
<dbReference type="Gene3D" id="3.30.1640.30">
    <property type="match status" value="2"/>
</dbReference>
<evidence type="ECO:0000256" key="10">
    <source>
        <dbReference type="ARBA" id="ARBA00024195"/>
    </source>
</evidence>
<proteinExistence type="inferred from homology"/>
<dbReference type="GO" id="GO:0046872">
    <property type="term" value="F:metal ion binding"/>
    <property type="evidence" value="ECO:0007669"/>
    <property type="project" value="UniProtKB-KW"/>
</dbReference>
<gene>
    <name evidence="15" type="ORF">LNINA_LOCUS7083</name>
</gene>
<evidence type="ECO:0000256" key="9">
    <source>
        <dbReference type="ARBA" id="ARBA00023180"/>
    </source>
</evidence>
<keyword evidence="3 12" id="KW-0732">Signal</keyword>
<feature type="domain" description="Clip" evidence="14">
    <location>
        <begin position="81"/>
        <end position="132"/>
    </location>
</feature>
<dbReference type="InterPro" id="IPR009003">
    <property type="entry name" value="Peptidase_S1_PA"/>
</dbReference>
<dbReference type="InterPro" id="IPR043504">
    <property type="entry name" value="Peptidase_S1_PA_chymotrypsin"/>
</dbReference>
<keyword evidence="6" id="KW-0106">Calcium</keyword>
<dbReference type="InterPro" id="IPR018114">
    <property type="entry name" value="TRYPSIN_HIS"/>
</dbReference>
<dbReference type="PROSITE" id="PS00135">
    <property type="entry name" value="TRYPSIN_SER"/>
    <property type="match status" value="1"/>
</dbReference>
<keyword evidence="5 11" id="KW-0720">Serine protease</keyword>
<keyword evidence="9" id="KW-0325">Glycoprotein</keyword>
<dbReference type="InterPro" id="IPR051487">
    <property type="entry name" value="Ser/Thr_Proteases_Immune/Dev"/>
</dbReference>